<name>X0XD79_9ZZZZ</name>
<sequence>MTTKIYHVPALERALDVIDLVASHESDLSFS</sequence>
<dbReference type="EMBL" id="BARS01046938">
    <property type="protein sequence ID" value="GAG34608.1"/>
    <property type="molecule type" value="Genomic_DNA"/>
</dbReference>
<feature type="non-terminal residue" evidence="1">
    <location>
        <position position="31"/>
    </location>
</feature>
<protein>
    <submittedName>
        <fullName evidence="1">Uncharacterized protein</fullName>
    </submittedName>
</protein>
<accession>X0XD79</accession>
<comment type="caution">
    <text evidence="1">The sequence shown here is derived from an EMBL/GenBank/DDBJ whole genome shotgun (WGS) entry which is preliminary data.</text>
</comment>
<reference evidence="1" key="1">
    <citation type="journal article" date="2014" name="Front. Microbiol.">
        <title>High frequency of phylogenetically diverse reductive dehalogenase-homologous genes in deep subseafloor sedimentary metagenomes.</title>
        <authorList>
            <person name="Kawai M."/>
            <person name="Futagami T."/>
            <person name="Toyoda A."/>
            <person name="Takaki Y."/>
            <person name="Nishi S."/>
            <person name="Hori S."/>
            <person name="Arai W."/>
            <person name="Tsubouchi T."/>
            <person name="Morono Y."/>
            <person name="Uchiyama I."/>
            <person name="Ito T."/>
            <person name="Fujiyama A."/>
            <person name="Inagaki F."/>
            <person name="Takami H."/>
        </authorList>
    </citation>
    <scope>NUCLEOTIDE SEQUENCE</scope>
    <source>
        <strain evidence="1">Expedition CK06-06</strain>
    </source>
</reference>
<organism evidence="1">
    <name type="scientific">marine sediment metagenome</name>
    <dbReference type="NCBI Taxonomy" id="412755"/>
    <lineage>
        <taxon>unclassified sequences</taxon>
        <taxon>metagenomes</taxon>
        <taxon>ecological metagenomes</taxon>
    </lineage>
</organism>
<dbReference type="AlphaFoldDB" id="X0XD79"/>
<proteinExistence type="predicted"/>
<evidence type="ECO:0000313" key="1">
    <source>
        <dbReference type="EMBL" id="GAG34608.1"/>
    </source>
</evidence>
<gene>
    <name evidence="1" type="ORF">S01H1_70574</name>
</gene>